<protein>
    <recommendedName>
        <fullName evidence="3">DUF4352 domain-containing protein</fullName>
    </recommendedName>
</protein>
<sequence>MPSTGDKFVVVLKNNHLGWGTYRKTNSRGKIVGESYLPIPKKYAVNFSITNKDDKSRSNVYLFSTNDGFLRNKELKASGNRKKGCKYAKNLHGNGDLKLLTPWFVHISAVKGTEIEIEFVSSTEIKLTKIK</sequence>
<evidence type="ECO:0008006" key="3">
    <source>
        <dbReference type="Google" id="ProtNLM"/>
    </source>
</evidence>
<evidence type="ECO:0000313" key="1">
    <source>
        <dbReference type="EMBL" id="EHO06403.1"/>
    </source>
</evidence>
<dbReference type="Proteomes" id="UP000004834">
    <property type="component" value="Unassembled WGS sequence"/>
</dbReference>
<name>A0AAV3EZP1_9FLAO</name>
<dbReference type="EMBL" id="AGEE01000051">
    <property type="protein sequence ID" value="EHO06403.1"/>
    <property type="molecule type" value="Genomic_DNA"/>
</dbReference>
<evidence type="ECO:0000313" key="2">
    <source>
        <dbReference type="Proteomes" id="UP000004834"/>
    </source>
</evidence>
<organism evidence="1 2">
    <name type="scientific">Myroides odoratimimus CIP 101113</name>
    <dbReference type="NCBI Taxonomy" id="883154"/>
    <lineage>
        <taxon>Bacteria</taxon>
        <taxon>Pseudomonadati</taxon>
        <taxon>Bacteroidota</taxon>
        <taxon>Flavobacteriia</taxon>
        <taxon>Flavobacteriales</taxon>
        <taxon>Flavobacteriaceae</taxon>
        <taxon>Myroides</taxon>
    </lineage>
</organism>
<dbReference type="AlphaFoldDB" id="A0AAV3EZP1"/>
<reference evidence="1 2" key="1">
    <citation type="submission" date="2011-11" db="EMBL/GenBank/DDBJ databases">
        <title>The Genome Sequence of Myroides odoratimimus CIP 101113.</title>
        <authorList>
            <person name="Earl A."/>
            <person name="Ward D."/>
            <person name="Feldgarden M."/>
            <person name="Gevers D."/>
            <person name="Huys G."/>
            <person name="Young S.K."/>
            <person name="Zeng Q."/>
            <person name="Gargeya S."/>
            <person name="Fitzgerald M."/>
            <person name="Haas B."/>
            <person name="Abouelleil A."/>
            <person name="Alvarado L."/>
            <person name="Arachchi H.M."/>
            <person name="Berlin A."/>
            <person name="Brown A."/>
            <person name="Chapman S.B."/>
            <person name="Chen Z."/>
            <person name="Dunbar C."/>
            <person name="Freedman E."/>
            <person name="Gearin G."/>
            <person name="Goldberg J."/>
            <person name="Griggs A."/>
            <person name="Gujja S."/>
            <person name="Heiman D."/>
            <person name="Howarth C."/>
            <person name="Larson L."/>
            <person name="Lui A."/>
            <person name="MacDonald P.J.P."/>
            <person name="Montmayeur A."/>
            <person name="Murphy C."/>
            <person name="Neiman D."/>
            <person name="Pearson M."/>
            <person name="Priest M."/>
            <person name="Roberts A."/>
            <person name="Saif S."/>
            <person name="Shea T."/>
            <person name="Shenoy N."/>
            <person name="Sisk P."/>
            <person name="Stolte C."/>
            <person name="Sykes S."/>
            <person name="Wortman J."/>
            <person name="Nusbaum C."/>
            <person name="Birren B."/>
        </authorList>
    </citation>
    <scope>NUCLEOTIDE SEQUENCE [LARGE SCALE GENOMIC DNA]</scope>
    <source>
        <strain evidence="1 2">CIP 101113</strain>
    </source>
</reference>
<accession>A0AAV3EZP1</accession>
<proteinExistence type="predicted"/>
<dbReference type="RefSeq" id="WP_006264457.1">
    <property type="nucleotide sequence ID" value="NZ_JH590838.1"/>
</dbReference>
<comment type="caution">
    <text evidence="1">The sequence shown here is derived from an EMBL/GenBank/DDBJ whole genome shotgun (WGS) entry which is preliminary data.</text>
</comment>
<gene>
    <name evidence="1" type="ORF">HMPREF9715_03124</name>
</gene>